<feature type="chain" id="PRO_5019127567" evidence="2">
    <location>
        <begin position="21"/>
        <end position="210"/>
    </location>
</feature>
<keyword evidence="2" id="KW-0732">Signal</keyword>
<dbReference type="AlphaFoldDB" id="A0A420HM13"/>
<evidence type="ECO:0000313" key="4">
    <source>
        <dbReference type="Proteomes" id="UP000286134"/>
    </source>
</evidence>
<feature type="compositionally biased region" description="Basic and acidic residues" evidence="1">
    <location>
        <begin position="121"/>
        <end position="131"/>
    </location>
</feature>
<dbReference type="Proteomes" id="UP000286134">
    <property type="component" value="Unassembled WGS sequence"/>
</dbReference>
<evidence type="ECO:0000256" key="1">
    <source>
        <dbReference type="SAM" id="MobiDB-lite"/>
    </source>
</evidence>
<protein>
    <submittedName>
        <fullName evidence="3">Uncharacterized protein</fullName>
    </submittedName>
</protein>
<dbReference type="STRING" id="212602.A0A420HM13"/>
<name>A0A420HM13_9PEZI</name>
<organism evidence="3 4">
    <name type="scientific">Erysiphe neolycopersici</name>
    <dbReference type="NCBI Taxonomy" id="212602"/>
    <lineage>
        <taxon>Eukaryota</taxon>
        <taxon>Fungi</taxon>
        <taxon>Dikarya</taxon>
        <taxon>Ascomycota</taxon>
        <taxon>Pezizomycotina</taxon>
        <taxon>Leotiomycetes</taxon>
        <taxon>Erysiphales</taxon>
        <taxon>Erysiphaceae</taxon>
        <taxon>Erysiphe</taxon>
    </lineage>
</organism>
<evidence type="ECO:0000313" key="3">
    <source>
        <dbReference type="EMBL" id="RKF58470.1"/>
    </source>
</evidence>
<proteinExistence type="predicted"/>
<comment type="caution">
    <text evidence="3">The sequence shown here is derived from an EMBL/GenBank/DDBJ whole genome shotgun (WGS) entry which is preliminary data.</text>
</comment>
<feature type="compositionally biased region" description="Polar residues" evidence="1">
    <location>
        <begin position="103"/>
        <end position="115"/>
    </location>
</feature>
<feature type="signal peptide" evidence="2">
    <location>
        <begin position="1"/>
        <end position="20"/>
    </location>
</feature>
<accession>A0A420HM13</accession>
<keyword evidence="4" id="KW-1185">Reference proteome</keyword>
<dbReference type="EMBL" id="MCFK01006757">
    <property type="protein sequence ID" value="RKF58470.1"/>
    <property type="molecule type" value="Genomic_DNA"/>
</dbReference>
<gene>
    <name evidence="3" type="ORF">OnM2_067037</name>
</gene>
<feature type="region of interest" description="Disordered" evidence="1">
    <location>
        <begin position="100"/>
        <end position="160"/>
    </location>
</feature>
<dbReference type="OrthoDB" id="10668051at2759"/>
<sequence>MYTKVLITFALAALTLSTTANPIAVRRSNLRAISTILERRAEANSVSESAPPADAAPANPLGSMLGALDPISAASELISDSGSALEAGASEMAMLMGIAPQSDDASNTGDSSNDLPANLPIKRDNLKREPLGFEDLIGGGGSKGKADDAATGEDDAAAGADADADPLSAITGLLGGAGGAGGAAGDLLANLPIKRDNFKREPISGLFLMA</sequence>
<evidence type="ECO:0000256" key="2">
    <source>
        <dbReference type="SAM" id="SignalP"/>
    </source>
</evidence>
<reference evidence="3 4" key="1">
    <citation type="journal article" date="2018" name="BMC Genomics">
        <title>Comparative genome analyses reveal sequence features reflecting distinct modes of host-adaptation between dicot and monocot powdery mildew.</title>
        <authorList>
            <person name="Wu Y."/>
            <person name="Ma X."/>
            <person name="Pan Z."/>
            <person name="Kale S.D."/>
            <person name="Song Y."/>
            <person name="King H."/>
            <person name="Zhang Q."/>
            <person name="Presley C."/>
            <person name="Deng X."/>
            <person name="Wei C.I."/>
            <person name="Xiao S."/>
        </authorList>
    </citation>
    <scope>NUCLEOTIDE SEQUENCE [LARGE SCALE GENOMIC DNA]</scope>
    <source>
        <strain evidence="3">UMSG2</strain>
    </source>
</reference>